<feature type="transmembrane region" description="Helical" evidence="1">
    <location>
        <begin position="100"/>
        <end position="121"/>
    </location>
</feature>
<gene>
    <name evidence="2" type="ORF">SAMN04488128_1021781</name>
</gene>
<dbReference type="EMBL" id="FUWZ01000002">
    <property type="protein sequence ID" value="SKA23153.1"/>
    <property type="molecule type" value="Genomic_DNA"/>
</dbReference>
<name>A0A1T4S4K1_9BACT</name>
<reference evidence="3" key="1">
    <citation type="submission" date="2017-02" db="EMBL/GenBank/DDBJ databases">
        <authorList>
            <person name="Varghese N."/>
            <person name="Submissions S."/>
        </authorList>
    </citation>
    <scope>NUCLEOTIDE SEQUENCE [LARGE SCALE GENOMIC DNA]</scope>
    <source>
        <strain evidence="3">DSM 22224</strain>
    </source>
</reference>
<dbReference type="AlphaFoldDB" id="A0A1T4S4K1"/>
<keyword evidence="1" id="KW-0472">Membrane</keyword>
<keyword evidence="1" id="KW-0812">Transmembrane</keyword>
<keyword evidence="1" id="KW-1133">Transmembrane helix</keyword>
<feature type="transmembrane region" description="Helical" evidence="1">
    <location>
        <begin position="42"/>
        <end position="65"/>
    </location>
</feature>
<protein>
    <recommendedName>
        <fullName evidence="4">SPW repeat-containing protein</fullName>
    </recommendedName>
</protein>
<sequence>MSGYVTNPALLKKILWADFALGSGTAVIGLAAYPVLSPFLGLPVSVVVVVSAVTLLYALVALWLATRNSPAAGLVRLLMYANAFWTLVSIGLLVRCITDATIFGAIFLVLQVVVVGELALLEKRCISR</sequence>
<accession>A0A1T4S4K1</accession>
<dbReference type="OrthoDB" id="671388at2"/>
<evidence type="ECO:0000256" key="1">
    <source>
        <dbReference type="SAM" id="Phobius"/>
    </source>
</evidence>
<feature type="transmembrane region" description="Helical" evidence="1">
    <location>
        <begin position="14"/>
        <end position="36"/>
    </location>
</feature>
<evidence type="ECO:0000313" key="3">
    <source>
        <dbReference type="Proteomes" id="UP000190367"/>
    </source>
</evidence>
<feature type="transmembrane region" description="Helical" evidence="1">
    <location>
        <begin position="77"/>
        <end position="94"/>
    </location>
</feature>
<evidence type="ECO:0000313" key="2">
    <source>
        <dbReference type="EMBL" id="SKA23153.1"/>
    </source>
</evidence>
<proteinExistence type="predicted"/>
<dbReference type="Proteomes" id="UP000190367">
    <property type="component" value="Unassembled WGS sequence"/>
</dbReference>
<keyword evidence="3" id="KW-1185">Reference proteome</keyword>
<organism evidence="2 3">
    <name type="scientific">Chitinophaga eiseniae</name>
    <dbReference type="NCBI Taxonomy" id="634771"/>
    <lineage>
        <taxon>Bacteria</taxon>
        <taxon>Pseudomonadati</taxon>
        <taxon>Bacteroidota</taxon>
        <taxon>Chitinophagia</taxon>
        <taxon>Chitinophagales</taxon>
        <taxon>Chitinophagaceae</taxon>
        <taxon>Chitinophaga</taxon>
    </lineage>
</organism>
<evidence type="ECO:0008006" key="4">
    <source>
        <dbReference type="Google" id="ProtNLM"/>
    </source>
</evidence>